<keyword evidence="5" id="KW-1185">Reference proteome</keyword>
<comment type="similarity">
    <text evidence="1">Belongs to the PRAME family.</text>
</comment>
<organism evidence="4 5">
    <name type="scientific">Tupaia chinensis</name>
    <name type="common">Chinese tree shrew</name>
    <name type="synonym">Tupaia belangeri chinensis</name>
    <dbReference type="NCBI Taxonomy" id="246437"/>
    <lineage>
        <taxon>Eukaryota</taxon>
        <taxon>Metazoa</taxon>
        <taxon>Chordata</taxon>
        <taxon>Craniata</taxon>
        <taxon>Vertebrata</taxon>
        <taxon>Euteleostomi</taxon>
        <taxon>Mammalia</taxon>
        <taxon>Eutheria</taxon>
        <taxon>Euarchontoglires</taxon>
        <taxon>Scandentia</taxon>
        <taxon>Tupaiidae</taxon>
        <taxon>Tupaia</taxon>
    </lineage>
</organism>
<dbReference type="GO" id="GO:0008284">
    <property type="term" value="P:positive regulation of cell population proliferation"/>
    <property type="evidence" value="ECO:0007669"/>
    <property type="project" value="InterPro"/>
</dbReference>
<proteinExistence type="inferred from homology"/>
<gene>
    <name evidence="4" type="ORF">TREES_T100008736</name>
</gene>
<protein>
    <submittedName>
        <fullName evidence="4">PRAME family member 20/21</fullName>
    </submittedName>
</protein>
<dbReference type="PIRSF" id="PIRSF038286">
    <property type="entry name" value="PRAME"/>
    <property type="match status" value="1"/>
</dbReference>
<dbReference type="STRING" id="246437.L9L0Q5"/>
<reference evidence="5" key="2">
    <citation type="journal article" date="2013" name="Nat. Commun.">
        <title>Genome of the Chinese tree shrew.</title>
        <authorList>
            <person name="Fan Y."/>
            <person name="Huang Z.Y."/>
            <person name="Cao C.C."/>
            <person name="Chen C.S."/>
            <person name="Chen Y.X."/>
            <person name="Fan D.D."/>
            <person name="He J."/>
            <person name="Hou H.L."/>
            <person name="Hu L."/>
            <person name="Hu X.T."/>
            <person name="Jiang X.T."/>
            <person name="Lai R."/>
            <person name="Lang Y.S."/>
            <person name="Liang B."/>
            <person name="Liao S.G."/>
            <person name="Mu D."/>
            <person name="Ma Y.Y."/>
            <person name="Niu Y.Y."/>
            <person name="Sun X.Q."/>
            <person name="Xia J.Q."/>
            <person name="Xiao J."/>
            <person name="Xiong Z.Q."/>
            <person name="Xu L."/>
            <person name="Yang L."/>
            <person name="Zhang Y."/>
            <person name="Zhao W."/>
            <person name="Zhao X.D."/>
            <person name="Zheng Y.T."/>
            <person name="Zhou J.M."/>
            <person name="Zhu Y.B."/>
            <person name="Zhang G.J."/>
            <person name="Wang J."/>
            <person name="Yao Y.G."/>
        </authorList>
    </citation>
    <scope>NUCLEOTIDE SEQUENCE [LARGE SCALE GENOMIC DNA]</scope>
</reference>
<dbReference type="InterPro" id="IPR026271">
    <property type="entry name" value="PRAME"/>
</dbReference>
<dbReference type="PANTHER" id="PTHR14224:SF19">
    <property type="entry name" value="PRAME FAMILY MEMBER 11-RELATED"/>
    <property type="match status" value="1"/>
</dbReference>
<reference evidence="5" key="1">
    <citation type="submission" date="2012-07" db="EMBL/GenBank/DDBJ databases">
        <title>Genome of the Chinese tree shrew, a rising model animal genetically related to primates.</title>
        <authorList>
            <person name="Zhang G."/>
            <person name="Fan Y."/>
            <person name="Yao Y."/>
            <person name="Huang Z."/>
        </authorList>
    </citation>
    <scope>NUCLEOTIDE SEQUENCE [LARGE SCALE GENOMIC DNA]</scope>
</reference>
<name>L9L0Q5_TUPCH</name>
<keyword evidence="2" id="KW-0433">Leucine-rich repeat</keyword>
<dbReference type="GO" id="GO:0043066">
    <property type="term" value="P:negative regulation of apoptotic process"/>
    <property type="evidence" value="ECO:0007669"/>
    <property type="project" value="InterPro"/>
</dbReference>
<dbReference type="SUPFAM" id="SSF52047">
    <property type="entry name" value="RNI-like"/>
    <property type="match status" value="1"/>
</dbReference>
<keyword evidence="3" id="KW-0677">Repeat</keyword>
<sequence length="440" mass="50514">MEAVATKDQESLIKAMVQAWPFTHLPLGNLMPIPNEKILKATLDGLDMLLFQKVHPRRWKMEVLDLRQNAKQDFCSLVWSGARDACSAKVTRQTMEGSPNMGKKQPLKVFADLCLAEQGLSKFLSCLFGWAEQRKGLVHVHCTMLQILTTPIHLVREILQMVGLDFFEEVDVCWEFGLTILAEFAPYLSQMSNLRKLHLGNIGVIHFTNYTSPERKEELAVQFISQFQNLNLQKLHLCTLSFLKGRLDQCLRCLKTPLQTLKLESCFLTDSDMISLSQCLCTSQLKRLDLSGTYLANLNLEPFQHLLERVAKTLTFLILIKCGITDTQLSAFLPALSRCVRLEYLELYGNPISEAAQERLRHHTAKLSRLRFETYPLPMMGHYKKGARRTRFVQIESKLSGTPGDLGQSKMVTYYTYPCYECGTWQFYHPQYPFCKCMFD</sequence>
<dbReference type="eggNOG" id="ENOG502QWSJ">
    <property type="taxonomic scope" value="Eukaryota"/>
</dbReference>
<dbReference type="Proteomes" id="UP000011518">
    <property type="component" value="Unassembled WGS sequence"/>
</dbReference>
<dbReference type="GO" id="GO:0045892">
    <property type="term" value="P:negative regulation of DNA-templated transcription"/>
    <property type="evidence" value="ECO:0007669"/>
    <property type="project" value="InterPro"/>
</dbReference>
<dbReference type="AlphaFoldDB" id="L9L0Q5"/>
<evidence type="ECO:0000313" key="4">
    <source>
        <dbReference type="EMBL" id="ELW68621.1"/>
    </source>
</evidence>
<dbReference type="InParanoid" id="L9L0Q5"/>
<evidence type="ECO:0000313" key="5">
    <source>
        <dbReference type="Proteomes" id="UP000011518"/>
    </source>
</evidence>
<evidence type="ECO:0000256" key="1">
    <source>
        <dbReference type="ARBA" id="ARBA00009608"/>
    </source>
</evidence>
<dbReference type="InterPro" id="IPR050694">
    <property type="entry name" value="LRRC14/PRAME"/>
</dbReference>
<dbReference type="EMBL" id="KB320563">
    <property type="protein sequence ID" value="ELW68621.1"/>
    <property type="molecule type" value="Genomic_DNA"/>
</dbReference>
<evidence type="ECO:0000256" key="2">
    <source>
        <dbReference type="ARBA" id="ARBA00022614"/>
    </source>
</evidence>
<dbReference type="InterPro" id="IPR032675">
    <property type="entry name" value="LRR_dom_sf"/>
</dbReference>
<dbReference type="PANTHER" id="PTHR14224">
    <property type="entry name" value="SIMILAR TO PREFERENTIALLY EXPRESSED ANTIGEN IN MELANOMA-LIKE 3"/>
    <property type="match status" value="1"/>
</dbReference>
<accession>L9L0Q5</accession>
<dbReference type="GO" id="GO:0005737">
    <property type="term" value="C:cytoplasm"/>
    <property type="evidence" value="ECO:0007669"/>
    <property type="project" value="TreeGrafter"/>
</dbReference>
<dbReference type="GO" id="GO:0045596">
    <property type="term" value="P:negative regulation of cell differentiation"/>
    <property type="evidence" value="ECO:0007669"/>
    <property type="project" value="InterPro"/>
</dbReference>
<dbReference type="Gene3D" id="3.80.10.10">
    <property type="entry name" value="Ribonuclease Inhibitor"/>
    <property type="match status" value="1"/>
</dbReference>
<evidence type="ECO:0000256" key="3">
    <source>
        <dbReference type="ARBA" id="ARBA00022737"/>
    </source>
</evidence>